<dbReference type="AlphaFoldDB" id="A0A0F9RUH7"/>
<reference evidence="1" key="1">
    <citation type="journal article" date="2015" name="Nature">
        <title>Complex archaea that bridge the gap between prokaryotes and eukaryotes.</title>
        <authorList>
            <person name="Spang A."/>
            <person name="Saw J.H."/>
            <person name="Jorgensen S.L."/>
            <person name="Zaremba-Niedzwiedzka K."/>
            <person name="Martijn J."/>
            <person name="Lind A.E."/>
            <person name="van Eijk R."/>
            <person name="Schleper C."/>
            <person name="Guy L."/>
            <person name="Ettema T.J."/>
        </authorList>
    </citation>
    <scope>NUCLEOTIDE SEQUENCE</scope>
</reference>
<sequence length="200" mass="21911">MPGTAEKERKVRDLRSQIAELEPGRMDGVVFEHIRTGRELVTIYSMTDGEPIPIPQYMVGGALMKTTDGQYMFTDNPDEAPEYRQGKVKCFMHAESSERASGVLDEIGLAGKVCPAGKLGSVHSKRIHGERRHGREWAAYQEYLDNEKETKAIARQEQQLEATLALAGKAAPEAPKGTCDTCGKGGFKNVGAHKRGAHNA</sequence>
<accession>A0A0F9RUH7</accession>
<name>A0A0F9RUH7_9ZZZZ</name>
<evidence type="ECO:0000313" key="1">
    <source>
        <dbReference type="EMBL" id="KKN28646.1"/>
    </source>
</evidence>
<dbReference type="EMBL" id="LAZR01002545">
    <property type="protein sequence ID" value="KKN28646.1"/>
    <property type="molecule type" value="Genomic_DNA"/>
</dbReference>
<organism evidence="1">
    <name type="scientific">marine sediment metagenome</name>
    <dbReference type="NCBI Taxonomy" id="412755"/>
    <lineage>
        <taxon>unclassified sequences</taxon>
        <taxon>metagenomes</taxon>
        <taxon>ecological metagenomes</taxon>
    </lineage>
</organism>
<proteinExistence type="predicted"/>
<comment type="caution">
    <text evidence="1">The sequence shown here is derived from an EMBL/GenBank/DDBJ whole genome shotgun (WGS) entry which is preliminary data.</text>
</comment>
<gene>
    <name evidence="1" type="ORF">LCGC14_0852190</name>
</gene>
<protein>
    <submittedName>
        <fullName evidence="1">Uncharacterized protein</fullName>
    </submittedName>
</protein>